<comment type="similarity">
    <text evidence="1">Belongs to the S-100 family.</text>
</comment>
<dbReference type="OrthoDB" id="26525at2759"/>
<evidence type="ECO:0000256" key="1">
    <source>
        <dbReference type="ARBA" id="ARBA00007323"/>
    </source>
</evidence>
<evidence type="ECO:0000313" key="7">
    <source>
        <dbReference type="RefSeq" id="XP_034083924.1"/>
    </source>
</evidence>
<dbReference type="Pfam" id="PF13833">
    <property type="entry name" value="EF-hand_8"/>
    <property type="match status" value="1"/>
</dbReference>
<proteinExistence type="inferred from homology"/>
<dbReference type="GO" id="GO:0048306">
    <property type="term" value="F:calcium-dependent protein binding"/>
    <property type="evidence" value="ECO:0007669"/>
    <property type="project" value="TreeGrafter"/>
</dbReference>
<evidence type="ECO:0000259" key="5">
    <source>
        <dbReference type="PROSITE" id="PS50222"/>
    </source>
</evidence>
<keyword evidence="4" id="KW-0106">Calcium</keyword>
<dbReference type="PANTHER" id="PTHR11639">
    <property type="entry name" value="S100 CALCIUM-BINDING PROTEIN"/>
    <property type="match status" value="1"/>
</dbReference>
<dbReference type="GO" id="GO:0046914">
    <property type="term" value="F:transition metal ion binding"/>
    <property type="evidence" value="ECO:0007669"/>
    <property type="project" value="InterPro"/>
</dbReference>
<keyword evidence="6" id="KW-1185">Reference proteome</keyword>
<evidence type="ECO:0000313" key="6">
    <source>
        <dbReference type="Proteomes" id="UP000515161"/>
    </source>
</evidence>
<feature type="domain" description="EF-hand" evidence="5">
    <location>
        <begin position="49"/>
        <end position="84"/>
    </location>
</feature>
<dbReference type="KEGG" id="gacu:117553923"/>
<keyword evidence="3" id="KW-0677">Repeat</keyword>
<name>A0A6P8V167_GYMAC</name>
<evidence type="ECO:0000256" key="3">
    <source>
        <dbReference type="ARBA" id="ARBA00022737"/>
    </source>
</evidence>
<keyword evidence="2" id="KW-0479">Metal-binding</keyword>
<dbReference type="Proteomes" id="UP000515161">
    <property type="component" value="Unplaced"/>
</dbReference>
<feature type="domain" description="EF-hand" evidence="5">
    <location>
        <begin position="163"/>
        <end position="198"/>
    </location>
</feature>
<dbReference type="Gene3D" id="1.10.238.10">
    <property type="entry name" value="EF-hand"/>
    <property type="match status" value="2"/>
</dbReference>
<dbReference type="PROSITE" id="PS00303">
    <property type="entry name" value="S100_CABP"/>
    <property type="match status" value="1"/>
</dbReference>
<dbReference type="PANTHER" id="PTHR11639:SF134">
    <property type="entry name" value="PROTEIN S100-A1-RELATED"/>
    <property type="match status" value="1"/>
</dbReference>
<protein>
    <submittedName>
        <fullName evidence="7">Uncharacterized protein LOC117553923</fullName>
    </submittedName>
</protein>
<dbReference type="GO" id="GO:0005509">
    <property type="term" value="F:calcium ion binding"/>
    <property type="evidence" value="ECO:0007669"/>
    <property type="project" value="InterPro"/>
</dbReference>
<dbReference type="InterPro" id="IPR013787">
    <property type="entry name" value="S100_Ca-bd_sub"/>
</dbReference>
<dbReference type="PROSITE" id="PS50222">
    <property type="entry name" value="EF_HAND_2"/>
    <property type="match status" value="2"/>
</dbReference>
<gene>
    <name evidence="7" type="primary">LOC117553923</name>
</gene>
<dbReference type="InterPro" id="IPR034325">
    <property type="entry name" value="S-100_dom"/>
</dbReference>
<dbReference type="SMART" id="SM00054">
    <property type="entry name" value="EFh"/>
    <property type="match status" value="2"/>
</dbReference>
<organism evidence="6 7">
    <name type="scientific">Gymnodraco acuticeps</name>
    <name type="common">Antarctic dragonfish</name>
    <dbReference type="NCBI Taxonomy" id="8218"/>
    <lineage>
        <taxon>Eukaryota</taxon>
        <taxon>Metazoa</taxon>
        <taxon>Chordata</taxon>
        <taxon>Craniata</taxon>
        <taxon>Vertebrata</taxon>
        <taxon>Euteleostomi</taxon>
        <taxon>Actinopterygii</taxon>
        <taxon>Neopterygii</taxon>
        <taxon>Teleostei</taxon>
        <taxon>Neoteleostei</taxon>
        <taxon>Acanthomorphata</taxon>
        <taxon>Eupercaria</taxon>
        <taxon>Perciformes</taxon>
        <taxon>Notothenioidei</taxon>
        <taxon>Bathydraconidae</taxon>
        <taxon>Gymnodraco</taxon>
    </lineage>
</organism>
<dbReference type="SUPFAM" id="SSF47473">
    <property type="entry name" value="EF-hand"/>
    <property type="match status" value="2"/>
</dbReference>
<dbReference type="AlphaFoldDB" id="A0A6P8V167"/>
<accession>A0A6P8V167</accession>
<dbReference type="GO" id="GO:0048471">
    <property type="term" value="C:perinuclear region of cytoplasm"/>
    <property type="evidence" value="ECO:0007669"/>
    <property type="project" value="TreeGrafter"/>
</dbReference>
<evidence type="ECO:0000256" key="4">
    <source>
        <dbReference type="ARBA" id="ARBA00022837"/>
    </source>
</evidence>
<dbReference type="RefSeq" id="XP_034083924.1">
    <property type="nucleotide sequence ID" value="XM_034228033.1"/>
</dbReference>
<dbReference type="SMART" id="SM01394">
    <property type="entry name" value="S_100"/>
    <property type="match status" value="2"/>
</dbReference>
<dbReference type="InterPro" id="IPR002048">
    <property type="entry name" value="EF_hand_dom"/>
</dbReference>
<dbReference type="InterPro" id="IPR018247">
    <property type="entry name" value="EF_Hand_1_Ca_BS"/>
</dbReference>
<dbReference type="GO" id="GO:0005615">
    <property type="term" value="C:extracellular space"/>
    <property type="evidence" value="ECO:0007669"/>
    <property type="project" value="TreeGrafter"/>
</dbReference>
<dbReference type="CDD" id="cd00213">
    <property type="entry name" value="S-100"/>
    <property type="match status" value="1"/>
</dbReference>
<dbReference type="Pfam" id="PF01023">
    <property type="entry name" value="S_100"/>
    <property type="match status" value="2"/>
</dbReference>
<dbReference type="InterPro" id="IPR011992">
    <property type="entry name" value="EF-hand-dom_pair"/>
</dbReference>
<reference evidence="7" key="1">
    <citation type="submission" date="2025-08" db="UniProtKB">
        <authorList>
            <consortium name="RefSeq"/>
        </authorList>
    </citation>
    <scope>IDENTIFICATION</scope>
</reference>
<dbReference type="PROSITE" id="PS00018">
    <property type="entry name" value="EF_HAND_1"/>
    <property type="match status" value="2"/>
</dbReference>
<dbReference type="GeneID" id="117553923"/>
<evidence type="ECO:0000256" key="2">
    <source>
        <dbReference type="ARBA" id="ARBA00022723"/>
    </source>
</evidence>
<sequence length="222" mass="25511">MTELENCMESLIKVFHRYSIEDGDAKTLSKKELKKLLENELPTFLKTQQNPKTVDFILKDLDQNKDDKLDFEEFLPLVVGLSMACEKCYMLHEKKKTKKSCAHVHGADCRATAMARLEQVITNIVDVFLEYADDDGKKPQLNIEELKKVLELEIQSPELKDKINADDIGEAMEMLDKNHDGEVNFREFCRCVCVLARCYYQKKTGKGGKKVKGKEPEAEQED</sequence>
<dbReference type="InterPro" id="IPR001751">
    <property type="entry name" value="S100/CaBP7/8-like_CS"/>
</dbReference>
<dbReference type="InParanoid" id="A0A6P8V167"/>